<gene>
    <name evidence="2" type="ORF">L2K70_16680</name>
</gene>
<dbReference type="InterPro" id="IPR036388">
    <property type="entry name" value="WH-like_DNA-bd_sf"/>
</dbReference>
<comment type="caution">
    <text evidence="2">The sequence shown here is derived from an EMBL/GenBank/DDBJ whole genome shotgun (WGS) entry which is preliminary data.</text>
</comment>
<dbReference type="Proteomes" id="UP001201161">
    <property type="component" value="Unassembled WGS sequence"/>
</dbReference>
<protein>
    <submittedName>
        <fullName evidence="2">ANTAR domain-containing protein</fullName>
    </submittedName>
</protein>
<feature type="domain" description="ANTAR" evidence="1">
    <location>
        <begin position="166"/>
        <end position="227"/>
    </location>
</feature>
<sequence length="233" mass="24689">MEPIPETLRAIDELDVVLGEHTLLDQLRATADRARQVAPGLVGVSIASRREGITFTLVATDEQIAALDAVQYVASGPCVDAMDMGHGIATSAEGLLDEDRWQEFARASAAHGVQSTLTLPVIKDEEVVATVNLYGRAADTFVGVHKALAEVFDAWAPGVVANADLSFTTRTAAQRAPADLRALARVEAATGIVAARNGISVAEARRRLDDAALRADVPVVELAIVIIDLHHTD</sequence>
<evidence type="ECO:0000313" key="2">
    <source>
        <dbReference type="EMBL" id="MCF6379249.1"/>
    </source>
</evidence>
<dbReference type="RefSeq" id="WP_236403820.1">
    <property type="nucleotide sequence ID" value="NZ_JAKJHZ010000010.1"/>
</dbReference>
<accession>A0ABS9HG72</accession>
<dbReference type="SUPFAM" id="SSF55781">
    <property type="entry name" value="GAF domain-like"/>
    <property type="match status" value="1"/>
</dbReference>
<dbReference type="EMBL" id="JAKJHZ010000010">
    <property type="protein sequence ID" value="MCF6379249.1"/>
    <property type="molecule type" value="Genomic_DNA"/>
</dbReference>
<dbReference type="Gene3D" id="1.10.10.10">
    <property type="entry name" value="Winged helix-like DNA-binding domain superfamily/Winged helix DNA-binding domain"/>
    <property type="match status" value="1"/>
</dbReference>
<dbReference type="InterPro" id="IPR005561">
    <property type="entry name" value="ANTAR"/>
</dbReference>
<proteinExistence type="predicted"/>
<name>A0ABS9HG72_9ACTN</name>
<reference evidence="2 3" key="1">
    <citation type="submission" date="2022-01" db="EMBL/GenBank/DDBJ databases">
        <title>Nocardioides sp. nov., an actinomycete isolated from mining soil.</title>
        <authorList>
            <person name="Liu L."/>
        </authorList>
    </citation>
    <scope>NUCLEOTIDE SEQUENCE [LARGE SCALE GENOMIC DNA]</scope>
    <source>
        <strain evidence="2 3">KLBMP 9356</strain>
    </source>
</reference>
<keyword evidence="3" id="KW-1185">Reference proteome</keyword>
<evidence type="ECO:0000313" key="3">
    <source>
        <dbReference type="Proteomes" id="UP001201161"/>
    </source>
</evidence>
<evidence type="ECO:0000259" key="1">
    <source>
        <dbReference type="PROSITE" id="PS50921"/>
    </source>
</evidence>
<dbReference type="PROSITE" id="PS50921">
    <property type="entry name" value="ANTAR"/>
    <property type="match status" value="1"/>
</dbReference>
<organism evidence="2 3">
    <name type="scientific">Nocardioides potassii</name>
    <dbReference type="NCBI Taxonomy" id="2911371"/>
    <lineage>
        <taxon>Bacteria</taxon>
        <taxon>Bacillati</taxon>
        <taxon>Actinomycetota</taxon>
        <taxon>Actinomycetes</taxon>
        <taxon>Propionibacteriales</taxon>
        <taxon>Nocardioidaceae</taxon>
        <taxon>Nocardioides</taxon>
    </lineage>
</organism>